<dbReference type="PANTHER" id="PTHR16201">
    <property type="entry name" value="SEVEN TRANSMEMBRANE PROTEIN 1-RELATED"/>
    <property type="match status" value="1"/>
</dbReference>
<dbReference type="STRING" id="1088818.A0A2I0A4F1"/>
<sequence>MRGMGGEVLGGLRLRPQKQNFVQSGDSELGFLGSGGDPSDPYKLSHKVWSRCLHYPALHLVHRLPTQFYTAMLYTAVTAVLLLQTLYYDYFCRFQGGTTFKNAYNNILDEHIDDRIIEGKKQPLIDPKARERAKPVPTAGQHSSNRASPRTEFYFTSARSLASSGGTPSHQQLYSTYLGRVGSGPSAAAQLHDSTSDDEDSAQSHSYAHHRPSTKPKPIFSHSAGYATLIIGSVGLPSPTTALVGANAAQDYGRRLLQGLNPFMFIFAITANATYVGRTLSAVKHHQRSICKEHIAKAKKRWRWTSIGGEKHVSIAEAES</sequence>
<dbReference type="GO" id="GO:0016020">
    <property type="term" value="C:membrane"/>
    <property type="evidence" value="ECO:0007669"/>
    <property type="project" value="TreeGrafter"/>
</dbReference>
<proteinExistence type="predicted"/>
<reference evidence="2 3" key="1">
    <citation type="journal article" date="2017" name="Nature">
        <title>The Apostasia genome and the evolution of orchids.</title>
        <authorList>
            <person name="Zhang G.Q."/>
            <person name="Liu K.W."/>
            <person name="Li Z."/>
            <person name="Lohaus R."/>
            <person name="Hsiao Y.Y."/>
            <person name="Niu S.C."/>
            <person name="Wang J.Y."/>
            <person name="Lin Y.C."/>
            <person name="Xu Q."/>
            <person name="Chen L.J."/>
            <person name="Yoshida K."/>
            <person name="Fujiwara S."/>
            <person name="Wang Z.W."/>
            <person name="Zhang Y.Q."/>
            <person name="Mitsuda N."/>
            <person name="Wang M."/>
            <person name="Liu G.H."/>
            <person name="Pecoraro L."/>
            <person name="Huang H.X."/>
            <person name="Xiao X.J."/>
            <person name="Lin M."/>
            <person name="Wu X.Y."/>
            <person name="Wu W.L."/>
            <person name="Chen Y.Y."/>
            <person name="Chang S.B."/>
            <person name="Sakamoto S."/>
            <person name="Ohme-Takagi M."/>
            <person name="Yagi M."/>
            <person name="Zeng S.J."/>
            <person name="Shen C.Y."/>
            <person name="Yeh C.M."/>
            <person name="Luo Y.B."/>
            <person name="Tsai W.C."/>
            <person name="Van de Peer Y."/>
            <person name="Liu Z.J."/>
        </authorList>
    </citation>
    <scope>NUCLEOTIDE SEQUENCE [LARGE SCALE GENOMIC DNA]</scope>
    <source>
        <strain evidence="3">cv. Shenzhen</strain>
        <tissue evidence="2">Stem</tissue>
    </source>
</reference>
<dbReference type="Proteomes" id="UP000236161">
    <property type="component" value="Unassembled WGS sequence"/>
</dbReference>
<dbReference type="PANTHER" id="PTHR16201:SF44">
    <property type="entry name" value="SEVEN TRANSMEMBRANE PROTEIN 1"/>
    <property type="match status" value="1"/>
</dbReference>
<keyword evidence="3" id="KW-1185">Reference proteome</keyword>
<dbReference type="AlphaFoldDB" id="A0A2I0A4F1"/>
<dbReference type="InterPro" id="IPR051415">
    <property type="entry name" value="LAAT-1"/>
</dbReference>
<accession>A0A2I0A4F1</accession>
<evidence type="ECO:0000256" key="1">
    <source>
        <dbReference type="SAM" id="MobiDB-lite"/>
    </source>
</evidence>
<organism evidence="2 3">
    <name type="scientific">Apostasia shenzhenica</name>
    <dbReference type="NCBI Taxonomy" id="1088818"/>
    <lineage>
        <taxon>Eukaryota</taxon>
        <taxon>Viridiplantae</taxon>
        <taxon>Streptophyta</taxon>
        <taxon>Embryophyta</taxon>
        <taxon>Tracheophyta</taxon>
        <taxon>Spermatophyta</taxon>
        <taxon>Magnoliopsida</taxon>
        <taxon>Liliopsida</taxon>
        <taxon>Asparagales</taxon>
        <taxon>Orchidaceae</taxon>
        <taxon>Apostasioideae</taxon>
        <taxon>Apostasia</taxon>
    </lineage>
</organism>
<protein>
    <submittedName>
        <fullName evidence="2">Uncharacterized protein</fullName>
    </submittedName>
</protein>
<feature type="region of interest" description="Disordered" evidence="1">
    <location>
        <begin position="184"/>
        <end position="218"/>
    </location>
</feature>
<gene>
    <name evidence="2" type="ORF">AXF42_Ash013514</name>
</gene>
<evidence type="ECO:0000313" key="3">
    <source>
        <dbReference type="Proteomes" id="UP000236161"/>
    </source>
</evidence>
<feature type="compositionally biased region" description="Basic and acidic residues" evidence="1">
    <location>
        <begin position="119"/>
        <end position="134"/>
    </location>
</feature>
<dbReference type="OrthoDB" id="8048523at2759"/>
<name>A0A2I0A4F1_9ASPA</name>
<dbReference type="EMBL" id="KZ452026">
    <property type="protein sequence ID" value="PKA50425.1"/>
    <property type="molecule type" value="Genomic_DNA"/>
</dbReference>
<evidence type="ECO:0000313" key="2">
    <source>
        <dbReference type="EMBL" id="PKA50425.1"/>
    </source>
</evidence>
<feature type="region of interest" description="Disordered" evidence="1">
    <location>
        <begin position="119"/>
        <end position="149"/>
    </location>
</feature>